<evidence type="ECO:0000313" key="1">
    <source>
        <dbReference type="EMBL" id="KAA0038430.1"/>
    </source>
</evidence>
<gene>
    <name evidence="1" type="ORF">E6C27_scaffold270G003300</name>
</gene>
<organism evidence="1 2">
    <name type="scientific">Cucumis melo var. makuwa</name>
    <name type="common">Oriental melon</name>
    <dbReference type="NCBI Taxonomy" id="1194695"/>
    <lineage>
        <taxon>Eukaryota</taxon>
        <taxon>Viridiplantae</taxon>
        <taxon>Streptophyta</taxon>
        <taxon>Embryophyta</taxon>
        <taxon>Tracheophyta</taxon>
        <taxon>Spermatophyta</taxon>
        <taxon>Magnoliopsida</taxon>
        <taxon>eudicotyledons</taxon>
        <taxon>Gunneridae</taxon>
        <taxon>Pentapetalae</taxon>
        <taxon>rosids</taxon>
        <taxon>fabids</taxon>
        <taxon>Cucurbitales</taxon>
        <taxon>Cucurbitaceae</taxon>
        <taxon>Benincaseae</taxon>
        <taxon>Cucumis</taxon>
    </lineage>
</organism>
<accession>A0A5A7T4Z0</accession>
<proteinExistence type="predicted"/>
<dbReference type="EMBL" id="SSTE01018746">
    <property type="protein sequence ID" value="KAA0038430.1"/>
    <property type="molecule type" value="Genomic_DNA"/>
</dbReference>
<dbReference type="AlphaFoldDB" id="A0A5A7T4Z0"/>
<reference evidence="1 2" key="1">
    <citation type="submission" date="2019-08" db="EMBL/GenBank/DDBJ databases">
        <title>Draft genome sequences of two oriental melons (Cucumis melo L. var makuwa).</title>
        <authorList>
            <person name="Kwon S.-Y."/>
        </authorList>
    </citation>
    <scope>NUCLEOTIDE SEQUENCE [LARGE SCALE GENOMIC DNA]</scope>
    <source>
        <strain evidence="2">cv. SW 3</strain>
        <tissue evidence="1">Leaf</tissue>
    </source>
</reference>
<dbReference type="OrthoDB" id="1748457at2759"/>
<evidence type="ECO:0000313" key="2">
    <source>
        <dbReference type="Proteomes" id="UP000321393"/>
    </source>
</evidence>
<dbReference type="Proteomes" id="UP000321393">
    <property type="component" value="Unassembled WGS sequence"/>
</dbReference>
<name>A0A5A7T4Z0_CUCMM</name>
<sequence>MSSPVWKDPRQTHRFYVMPFHEKMDYKCQRILFSVRCGLSKRGGASRPVQRLAIPFARVAWCWKYANKCKGVLQHEYVNLKLCFETCLDEEEEGTLMEYLMELVSMGGWKSNNGTIRPGYLAQLVCMMAEKLPGYQVRATTVIDCRIKTLKRTFQTIVEMWGPACSDFG</sequence>
<dbReference type="PANTHER" id="PTHR46250">
    <property type="entry name" value="MYB/SANT-LIKE DNA-BINDING DOMAIN PROTEIN-RELATED"/>
    <property type="match status" value="1"/>
</dbReference>
<protein>
    <submittedName>
        <fullName evidence="1">Retrotransposon protein</fullName>
    </submittedName>
</protein>
<dbReference type="PANTHER" id="PTHR46250:SF18">
    <property type="entry name" value="MYB_SANT-LIKE DOMAIN-CONTAINING PROTEIN"/>
    <property type="match status" value="1"/>
</dbReference>
<comment type="caution">
    <text evidence="1">The sequence shown here is derived from an EMBL/GenBank/DDBJ whole genome shotgun (WGS) entry which is preliminary data.</text>
</comment>